<dbReference type="EMBL" id="JACOOH010000006">
    <property type="protein sequence ID" value="MBC5622319.1"/>
    <property type="molecule type" value="Genomic_DNA"/>
</dbReference>
<evidence type="ECO:0000313" key="2">
    <source>
        <dbReference type="Proteomes" id="UP000646484"/>
    </source>
</evidence>
<accession>A0ABR7D334</accession>
<gene>
    <name evidence="1" type="ORF">H8S64_14555</name>
</gene>
<comment type="caution">
    <text evidence="1">The sequence shown here is derived from an EMBL/GenBank/DDBJ whole genome shotgun (WGS) entry which is preliminary data.</text>
</comment>
<protein>
    <recommendedName>
        <fullName evidence="3">Abortive infection protein-like C-terminal domain-containing protein</fullName>
    </recommendedName>
</protein>
<dbReference type="Proteomes" id="UP000646484">
    <property type="component" value="Unassembled WGS sequence"/>
</dbReference>
<name>A0ABR7D334_9BACT</name>
<evidence type="ECO:0000313" key="1">
    <source>
        <dbReference type="EMBL" id="MBC5622319.1"/>
    </source>
</evidence>
<dbReference type="RefSeq" id="WP_186976957.1">
    <property type="nucleotide sequence ID" value="NZ_JACOOH010000006.1"/>
</dbReference>
<organism evidence="1 2">
    <name type="scientific">Butyricimonas hominis</name>
    <dbReference type="NCBI Taxonomy" id="2763032"/>
    <lineage>
        <taxon>Bacteria</taxon>
        <taxon>Pseudomonadati</taxon>
        <taxon>Bacteroidota</taxon>
        <taxon>Bacteroidia</taxon>
        <taxon>Bacteroidales</taxon>
        <taxon>Odoribacteraceae</taxon>
        <taxon>Butyricimonas</taxon>
    </lineage>
</organism>
<proteinExistence type="predicted"/>
<reference evidence="1 2" key="1">
    <citation type="submission" date="2020-08" db="EMBL/GenBank/DDBJ databases">
        <title>Genome public.</title>
        <authorList>
            <person name="Liu C."/>
            <person name="Sun Q."/>
        </authorList>
    </citation>
    <scope>NUCLEOTIDE SEQUENCE [LARGE SCALE GENOMIC DNA]</scope>
    <source>
        <strain evidence="1 2">NSJ-56</strain>
    </source>
</reference>
<keyword evidence="2" id="KW-1185">Reference proteome</keyword>
<evidence type="ECO:0008006" key="3">
    <source>
        <dbReference type="Google" id="ProtNLM"/>
    </source>
</evidence>
<sequence>MNISLDKTKLILALANIQDDFREAIIDIYIELKKRHLKSFYSNEFDAVGISSGKLCETIFRFLEHELTGKYTPFNAHISNFPVKVDKLTQLPIASGNESLRVTIPRALNFVYTLRNKRGIGHTGGDINANAIDISTIVKNTDWIICELIRLYHNLPMIEAQQIIDSLNIKIMPDIWHIDGHRRIIKDGLTHKQKVLLLLYNEIANKASINDLYEWTEYSNISLFKSRIIIPLHKEKLLEYNSSDSNITISPKGISEIENLITTL</sequence>